<keyword evidence="3" id="KW-1185">Reference proteome</keyword>
<evidence type="ECO:0000313" key="2">
    <source>
        <dbReference type="EMBL" id="MBB5806379.1"/>
    </source>
</evidence>
<dbReference type="AlphaFoldDB" id="A0A7W9HR16"/>
<reference evidence="2 3" key="1">
    <citation type="submission" date="2020-08" db="EMBL/GenBank/DDBJ databases">
        <title>Sequencing the genomes of 1000 actinobacteria strains.</title>
        <authorList>
            <person name="Klenk H.-P."/>
        </authorList>
    </citation>
    <scope>NUCLEOTIDE SEQUENCE [LARGE SCALE GENOMIC DNA]</scope>
    <source>
        <strain evidence="2 3">DSM 45486</strain>
    </source>
</reference>
<dbReference type="InterPro" id="IPR052345">
    <property type="entry name" value="Rad_response_metalloprotease"/>
</dbReference>
<dbReference type="EMBL" id="JACHMO010000001">
    <property type="protein sequence ID" value="MBB5806379.1"/>
    <property type="molecule type" value="Genomic_DNA"/>
</dbReference>
<dbReference type="InterPro" id="IPR001387">
    <property type="entry name" value="Cro/C1-type_HTH"/>
</dbReference>
<organism evidence="2 3">
    <name type="scientific">Saccharothrix ecbatanensis</name>
    <dbReference type="NCBI Taxonomy" id="1105145"/>
    <lineage>
        <taxon>Bacteria</taxon>
        <taxon>Bacillati</taxon>
        <taxon>Actinomycetota</taxon>
        <taxon>Actinomycetes</taxon>
        <taxon>Pseudonocardiales</taxon>
        <taxon>Pseudonocardiaceae</taxon>
        <taxon>Saccharothrix</taxon>
    </lineage>
</organism>
<proteinExistence type="predicted"/>
<dbReference type="PANTHER" id="PTHR43236">
    <property type="entry name" value="ANTITOXIN HIGA1"/>
    <property type="match status" value="1"/>
</dbReference>
<name>A0A7W9HR16_9PSEU</name>
<dbReference type="PROSITE" id="PS50943">
    <property type="entry name" value="HTH_CROC1"/>
    <property type="match status" value="1"/>
</dbReference>
<protein>
    <submittedName>
        <fullName evidence="2">Zn-dependent peptidase ImmA (M78 family)</fullName>
    </submittedName>
</protein>
<evidence type="ECO:0000259" key="1">
    <source>
        <dbReference type="PROSITE" id="PS50943"/>
    </source>
</evidence>
<accession>A0A7W9HR16</accession>
<sequence>MNKIENGLQRVSALQLARIADELGVRIEWFLDDAPPAILSHRNLREPGAASPVIDTVIERIVRDVEFVLAEDKKAGLVTVDPFMRPTTNAEVEAMARHARSLLGLDDQEPVKEIAKVVAPQGLLVFALRLGADSADAASVMLERGGIALVNGDLQVGRRRLAVAHEFAHYLLADEYAVDWRVAESLDPESWEARLDRFARALLLPEPGVTGMWNRCVDSGDDVRTAAVRVASYYRVDMSTLARRLVELTVIDHSGAHLVRGARTTRADIVELNLVVADELAPPMLPREYELAVLRLYRQETISSARAIDLLLDTWEESSLPPLQPLPEDAIWTFVR</sequence>
<dbReference type="InterPro" id="IPR010359">
    <property type="entry name" value="IrrE_HExxH"/>
</dbReference>
<dbReference type="Pfam" id="PF06114">
    <property type="entry name" value="Peptidase_M78"/>
    <property type="match status" value="1"/>
</dbReference>
<evidence type="ECO:0000313" key="3">
    <source>
        <dbReference type="Proteomes" id="UP000552097"/>
    </source>
</evidence>
<dbReference type="Proteomes" id="UP000552097">
    <property type="component" value="Unassembled WGS sequence"/>
</dbReference>
<comment type="caution">
    <text evidence="2">The sequence shown here is derived from an EMBL/GenBank/DDBJ whole genome shotgun (WGS) entry which is preliminary data.</text>
</comment>
<gene>
    <name evidence="2" type="ORF">F4560_006147</name>
</gene>
<feature type="domain" description="HTH cro/C1-type" evidence="1">
    <location>
        <begin position="2"/>
        <end position="30"/>
    </location>
</feature>
<dbReference type="PANTHER" id="PTHR43236:SF1">
    <property type="entry name" value="BLL7220 PROTEIN"/>
    <property type="match status" value="1"/>
</dbReference>